<accession>A0A1G7L3F3</accession>
<dbReference type="GO" id="GO:0016491">
    <property type="term" value="F:oxidoreductase activity"/>
    <property type="evidence" value="ECO:0007669"/>
    <property type="project" value="UniProtKB-KW"/>
</dbReference>
<keyword evidence="4" id="KW-1185">Reference proteome</keyword>
<keyword evidence="2" id="KW-0560">Oxidoreductase</keyword>
<dbReference type="STRING" id="1082479.SAMN05216241_101100"/>
<dbReference type="InterPro" id="IPR043143">
    <property type="entry name" value="Mal/L-sulf/L-lact_DH-like_NADP"/>
</dbReference>
<dbReference type="Gene3D" id="3.30.1370.60">
    <property type="entry name" value="Hypothetical oxidoreductase yiak, domain 2"/>
    <property type="match status" value="1"/>
</dbReference>
<evidence type="ECO:0000313" key="4">
    <source>
        <dbReference type="Proteomes" id="UP000199415"/>
    </source>
</evidence>
<reference evidence="3 4" key="1">
    <citation type="submission" date="2016-10" db="EMBL/GenBank/DDBJ databases">
        <authorList>
            <person name="de Groot N.N."/>
        </authorList>
    </citation>
    <scope>NUCLEOTIDE SEQUENCE [LARGE SCALE GENOMIC DNA]</scope>
    <source>
        <strain evidence="3 4">DSM 25584</strain>
    </source>
</reference>
<dbReference type="InterPro" id="IPR043144">
    <property type="entry name" value="Mal/L-sulf/L-lact_DH-like_ah"/>
</dbReference>
<dbReference type="Proteomes" id="UP000199415">
    <property type="component" value="Unassembled WGS sequence"/>
</dbReference>
<dbReference type="Gene3D" id="1.10.1530.10">
    <property type="match status" value="1"/>
</dbReference>
<evidence type="ECO:0000256" key="1">
    <source>
        <dbReference type="ARBA" id="ARBA00006056"/>
    </source>
</evidence>
<dbReference type="Pfam" id="PF02615">
    <property type="entry name" value="Ldh_2"/>
    <property type="match status" value="1"/>
</dbReference>
<organism evidence="3 4">
    <name type="scientific">Limimonas halophila</name>
    <dbReference type="NCBI Taxonomy" id="1082479"/>
    <lineage>
        <taxon>Bacteria</taxon>
        <taxon>Pseudomonadati</taxon>
        <taxon>Pseudomonadota</taxon>
        <taxon>Alphaproteobacteria</taxon>
        <taxon>Rhodospirillales</taxon>
        <taxon>Rhodovibrionaceae</taxon>
        <taxon>Limimonas</taxon>
    </lineage>
</organism>
<dbReference type="AlphaFoldDB" id="A0A1G7L3F3"/>
<dbReference type="InterPro" id="IPR003767">
    <property type="entry name" value="Malate/L-lactate_DH-like"/>
</dbReference>
<evidence type="ECO:0000256" key="2">
    <source>
        <dbReference type="ARBA" id="ARBA00023002"/>
    </source>
</evidence>
<dbReference type="RefSeq" id="WP_245659394.1">
    <property type="nucleotide sequence ID" value="NZ_FNCE01000001.1"/>
</dbReference>
<gene>
    <name evidence="3" type="ORF">SAMN05216241_101100</name>
</gene>
<dbReference type="InterPro" id="IPR036111">
    <property type="entry name" value="Mal/L-sulfo/L-lacto_DH-like_sf"/>
</dbReference>
<name>A0A1G7L3F3_9PROT</name>
<comment type="similarity">
    <text evidence="1">Belongs to the LDH2/MDH2 oxidoreductase family.</text>
</comment>
<dbReference type="PANTHER" id="PTHR11091:SF0">
    <property type="entry name" value="MALATE DEHYDROGENASE"/>
    <property type="match status" value="1"/>
</dbReference>
<sequence length="335" mass="34441">MTVTLSLTDVEDLTRRALLASGVAPGNAESVTQSVVAAERDGIHSHGLARLPTYCEHARCGKIDGRAEPTRAQPRAGTVLVDARDGFAHPAIDLGFDVLPDAAREAGIAAMAVTNSYNCGVVGYHVERLAEQGLVALGFVNAPASIAPWGGHKATFGTNPLACAVPRANAAPLVIDQSSSVVAKSEVMVHKQKGEPLPEGWALDADGNPTTDPEAALAGGTMVPAGGYKGANQALVVEVFAAALTASSLSIDASSFANNQGGSPETGQFFVAVDPNAFAGAMFADKVERLLGAIGEQEGTRLPGQGRLKARSTTAEAGVAIKQDLYDKIRGYAEG</sequence>
<dbReference type="EMBL" id="FNCE01000001">
    <property type="protein sequence ID" value="SDF43983.1"/>
    <property type="molecule type" value="Genomic_DNA"/>
</dbReference>
<proteinExistence type="inferred from homology"/>
<evidence type="ECO:0000313" key="3">
    <source>
        <dbReference type="EMBL" id="SDF43983.1"/>
    </source>
</evidence>
<dbReference type="PANTHER" id="PTHR11091">
    <property type="entry name" value="OXIDOREDUCTASE-RELATED"/>
    <property type="match status" value="1"/>
</dbReference>
<dbReference type="SUPFAM" id="SSF89733">
    <property type="entry name" value="L-sulfolactate dehydrogenase-like"/>
    <property type="match status" value="1"/>
</dbReference>
<protein>
    <submittedName>
        <fullName evidence="3">(2R)-3-sulfolactate dehydrogenase (NADP+)</fullName>
    </submittedName>
</protein>